<gene>
    <name evidence="3" type="ORF">HG543_43340</name>
</gene>
<feature type="compositionally biased region" description="Low complexity" evidence="1">
    <location>
        <begin position="30"/>
        <end position="43"/>
    </location>
</feature>
<dbReference type="AlphaFoldDB" id="A0A848LUE6"/>
<dbReference type="PROSITE" id="PS51257">
    <property type="entry name" value="PROKAR_LIPOPROTEIN"/>
    <property type="match status" value="1"/>
</dbReference>
<comment type="caution">
    <text evidence="3">The sequence shown here is derived from an EMBL/GenBank/DDBJ whole genome shotgun (WGS) entry which is preliminary data.</text>
</comment>
<dbReference type="RefSeq" id="WP_169350815.1">
    <property type="nucleotide sequence ID" value="NZ_JABBJJ010000339.1"/>
</dbReference>
<dbReference type="EMBL" id="JABBJJ010000339">
    <property type="protein sequence ID" value="NMO21637.1"/>
    <property type="molecule type" value="Genomic_DNA"/>
</dbReference>
<organism evidence="3 4">
    <name type="scientific">Pyxidicoccus fallax</name>
    <dbReference type="NCBI Taxonomy" id="394095"/>
    <lineage>
        <taxon>Bacteria</taxon>
        <taxon>Pseudomonadati</taxon>
        <taxon>Myxococcota</taxon>
        <taxon>Myxococcia</taxon>
        <taxon>Myxococcales</taxon>
        <taxon>Cystobacterineae</taxon>
        <taxon>Myxococcaceae</taxon>
        <taxon>Pyxidicoccus</taxon>
    </lineage>
</organism>
<keyword evidence="4" id="KW-1185">Reference proteome</keyword>
<feature type="region of interest" description="Disordered" evidence="1">
    <location>
        <begin position="23"/>
        <end position="68"/>
    </location>
</feature>
<evidence type="ECO:0000313" key="3">
    <source>
        <dbReference type="EMBL" id="NMO21637.1"/>
    </source>
</evidence>
<sequence>MTQRIAVGLTLLAALFATACSGDPKPQSEAAATPPATVAVAPADAREPAPPSLAEASPSEQPASASAGLIGATGPSRVSFTQQPVNTEAGVTLPAVRVAVQDAAGKVVTTARGMLSLELVSGNGATLGGTKAIAVANGVATFYTLNIPRAGTGYTLRARFGTLPPVASTPFNITPGAVEGYAVVSQVPATAVAGESLGTIQVEAQDRFGNRVTSYGDFGELVAVGVDPEFNPAGAAVIGGAREVPAINGVATFEGLALDKVGQTSLLFVGYDANFLFLYLGYSSPVTITPAAASAMAFRAMPAETKAGSALAPAVQVQVTDRFGNATSGGGNVTLTLGANPGGDTLQGTLTQPVTNGLATFADVSLRKAGRGYTLKASQTGLTPATSLPFAIIGADAARLEFAAQPRSTPNGLPLNEVAVRLVDAFGNTATSAGEVTLALGNANGAALAGTVRVAAQDGVARFGDLSVDRGGQGYVLAASSGSLTGADSSPFDVYNAALAYTDPAGGRIRLMRHPTSTNTRLVLDVVAAEELTGYGAGFNLPLDATKVRLPAQGALTPGAILSVGSSTPAVAVALPTSGPLAGVLTSGISQKAGGAGAVAEDATLSAGSVLYQVTLELAPGAVPGVVFDGANLDGRFKALLRNRLGDDVVGSSGFGIGRLEVAVDATFQQTASL</sequence>
<reference evidence="3 4" key="1">
    <citation type="submission" date="2020-04" db="EMBL/GenBank/DDBJ databases">
        <title>Draft genome of Pyxidicoccus fallax type strain.</title>
        <authorList>
            <person name="Whitworth D.E."/>
        </authorList>
    </citation>
    <scope>NUCLEOTIDE SEQUENCE [LARGE SCALE GENOMIC DNA]</scope>
    <source>
        <strain evidence="3 4">DSM 14698</strain>
    </source>
</reference>
<proteinExistence type="predicted"/>
<feature type="chain" id="PRO_5032899704" description="Big-1 domain-containing protein" evidence="2">
    <location>
        <begin position="20"/>
        <end position="674"/>
    </location>
</feature>
<accession>A0A848LUE6</accession>
<evidence type="ECO:0008006" key="5">
    <source>
        <dbReference type="Google" id="ProtNLM"/>
    </source>
</evidence>
<feature type="compositionally biased region" description="Low complexity" evidence="1">
    <location>
        <begin position="52"/>
        <end position="67"/>
    </location>
</feature>
<evidence type="ECO:0000256" key="1">
    <source>
        <dbReference type="SAM" id="MobiDB-lite"/>
    </source>
</evidence>
<keyword evidence="2" id="KW-0732">Signal</keyword>
<dbReference type="Proteomes" id="UP000518300">
    <property type="component" value="Unassembled WGS sequence"/>
</dbReference>
<name>A0A848LUE6_9BACT</name>
<evidence type="ECO:0000256" key="2">
    <source>
        <dbReference type="SAM" id="SignalP"/>
    </source>
</evidence>
<protein>
    <recommendedName>
        <fullName evidence="5">Big-1 domain-containing protein</fullName>
    </recommendedName>
</protein>
<feature type="signal peptide" evidence="2">
    <location>
        <begin position="1"/>
        <end position="19"/>
    </location>
</feature>
<evidence type="ECO:0000313" key="4">
    <source>
        <dbReference type="Proteomes" id="UP000518300"/>
    </source>
</evidence>